<accession>A0A6M9PY33</accession>
<dbReference type="SUPFAM" id="SSF53850">
    <property type="entry name" value="Periplasmic binding protein-like II"/>
    <property type="match status" value="1"/>
</dbReference>
<name>A0A6M9PY33_9BURK</name>
<dbReference type="InterPro" id="IPR005064">
    <property type="entry name" value="BUG"/>
</dbReference>
<dbReference type="InterPro" id="IPR042100">
    <property type="entry name" value="Bug_dom1"/>
</dbReference>
<dbReference type="Gene3D" id="3.40.190.150">
    <property type="entry name" value="Bordetella uptake gene, domain 1"/>
    <property type="match status" value="1"/>
</dbReference>
<dbReference type="PIRSF" id="PIRSF017082">
    <property type="entry name" value="YflP"/>
    <property type="match status" value="1"/>
</dbReference>
<keyword evidence="3" id="KW-1185">Reference proteome</keyword>
<evidence type="ECO:0000313" key="2">
    <source>
        <dbReference type="EMBL" id="QKM65659.1"/>
    </source>
</evidence>
<gene>
    <name evidence="2" type="ORF">DCO17_03380</name>
</gene>
<dbReference type="Gene3D" id="3.40.190.10">
    <property type="entry name" value="Periplasmic binding protein-like II"/>
    <property type="match status" value="1"/>
</dbReference>
<dbReference type="EMBL" id="CP028942">
    <property type="protein sequence ID" value="QKM65659.1"/>
    <property type="molecule type" value="Genomic_DNA"/>
</dbReference>
<protein>
    <submittedName>
        <fullName evidence="2">Tripartite tricarboxylate transporter substrate binding protein</fullName>
    </submittedName>
</protein>
<dbReference type="KEGG" id="ptrp:DCO17_03380"/>
<proteinExistence type="inferred from homology"/>
<dbReference type="AlphaFoldDB" id="A0A6M9PY33"/>
<dbReference type="Pfam" id="PF03401">
    <property type="entry name" value="TctC"/>
    <property type="match status" value="1"/>
</dbReference>
<reference evidence="2 3" key="1">
    <citation type="submission" date="2018-04" db="EMBL/GenBank/DDBJ databases">
        <title>Polynucleobacter sp. UH21B genome.</title>
        <authorList>
            <person name="Hahn M.W."/>
        </authorList>
    </citation>
    <scope>NUCLEOTIDE SEQUENCE [LARGE SCALE GENOMIC DNA]</scope>
    <source>
        <strain evidence="2 3">MWH-UH21B</strain>
    </source>
</reference>
<dbReference type="PANTHER" id="PTHR42928:SF5">
    <property type="entry name" value="BLR1237 PROTEIN"/>
    <property type="match status" value="1"/>
</dbReference>
<evidence type="ECO:0000256" key="1">
    <source>
        <dbReference type="ARBA" id="ARBA00006987"/>
    </source>
</evidence>
<sequence>MGIGGVGLALIGAATSQAKEVWPTGKPIKIIIPAQPGGGLDLIARTMADKLSQAMGTPFIAENMGGGGGTIASLTTARAAPDGQTFMIVNISTHGTNPAIRNLPYDTMKDFTHVGMVGGSPNVLVVGPELSKANSMESLLAELKKRGKPATYGSAGPGTSSHLLVEQLSVATGIPFLHVPYRGIGPAMVDVMAGRTDMAFPGLIAALQFIKASRLKALAVSSQLRMPQIPTVSTFAELGMSEFSSLQWYGISGPAGIPAHIVNTLNVQMNKVLKDPQVVSKFEAETLTVMPMTPQQFTAFIDKDASKWKKLVKDRGIEVDAT</sequence>
<evidence type="ECO:0000313" key="3">
    <source>
        <dbReference type="Proteomes" id="UP000503312"/>
    </source>
</evidence>
<dbReference type="Proteomes" id="UP000503312">
    <property type="component" value="Chromosome"/>
</dbReference>
<dbReference type="CDD" id="cd07012">
    <property type="entry name" value="PBP2_Bug_TTT"/>
    <property type="match status" value="1"/>
</dbReference>
<organism evidence="2 3">
    <name type="scientific">Polynucleobacter tropicus</name>
    <dbReference type="NCBI Taxonomy" id="1743174"/>
    <lineage>
        <taxon>Bacteria</taxon>
        <taxon>Pseudomonadati</taxon>
        <taxon>Pseudomonadota</taxon>
        <taxon>Betaproteobacteria</taxon>
        <taxon>Burkholderiales</taxon>
        <taxon>Burkholderiaceae</taxon>
        <taxon>Polynucleobacter</taxon>
    </lineage>
</organism>
<comment type="similarity">
    <text evidence="1">Belongs to the UPF0065 (bug) family.</text>
</comment>
<dbReference type="PANTHER" id="PTHR42928">
    <property type="entry name" value="TRICARBOXYLATE-BINDING PROTEIN"/>
    <property type="match status" value="1"/>
</dbReference>